<keyword evidence="2" id="KW-1185">Reference proteome</keyword>
<dbReference type="RefSeq" id="YP_006489276.1">
    <property type="nucleotide sequence ID" value="NC_018088.1"/>
</dbReference>
<gene>
    <name evidence="1" type="ORF">COPG_00090</name>
</gene>
<evidence type="ECO:0000313" key="2">
    <source>
        <dbReference type="Proteomes" id="UP000005266"/>
    </source>
</evidence>
<organism evidence="1 2">
    <name type="scientific">Colwellia phage 9A</name>
    <dbReference type="NCBI Taxonomy" id="765765"/>
    <lineage>
        <taxon>Viruses</taxon>
        <taxon>Duplodnaviria</taxon>
        <taxon>Heunggongvirae</taxon>
        <taxon>Uroviricota</taxon>
        <taxon>Caudoviricetes</taxon>
        <taxon>Franklinbayvirus</taxon>
        <taxon>Franklinbayvirus fv9A</taxon>
    </lineage>
</organism>
<protein>
    <submittedName>
        <fullName evidence="1">Uncharacterized protein</fullName>
    </submittedName>
</protein>
<evidence type="ECO:0000313" key="1">
    <source>
        <dbReference type="EMBL" id="AFK66686.1"/>
    </source>
</evidence>
<accession>I3UMH1</accession>
<dbReference type="GeneID" id="13165507"/>
<dbReference type="Proteomes" id="UP000005266">
    <property type="component" value="Segment"/>
</dbReference>
<reference evidence="1 2" key="1">
    <citation type="journal article" date="2013" name="Extremophiles">
        <title>Genomic analysis of cold-active Colwelliaphage 9A and psychrophilic phage-host interactions.</title>
        <authorList>
            <person name="Colangelo-Lillis J.R."/>
            <person name="Deming J.W."/>
        </authorList>
    </citation>
    <scope>NUCLEOTIDE SEQUENCE [LARGE SCALE GENOMIC DNA]</scope>
    <source>
        <strain evidence="1">9A</strain>
    </source>
</reference>
<sequence>MDSGRKPLIVNKDASSAYIRRKLRRKGFNHSQVASYLRGWHKVKTIKRV</sequence>
<dbReference type="EMBL" id="HQ317390">
    <property type="protein sequence ID" value="AFK66686.1"/>
    <property type="molecule type" value="Genomic_DNA"/>
</dbReference>
<name>I3UMH1_9CAUD</name>
<dbReference type="KEGG" id="vg:13165507"/>
<proteinExistence type="predicted"/>